<keyword evidence="4" id="KW-1185">Reference proteome</keyword>
<dbReference type="Gene3D" id="1.10.287.1060">
    <property type="entry name" value="ESAT-6-like"/>
    <property type="match status" value="1"/>
</dbReference>
<evidence type="ECO:0000256" key="1">
    <source>
        <dbReference type="RuleBase" id="RU362001"/>
    </source>
</evidence>
<dbReference type="KEGG" id="cle:Clole_3757"/>
<dbReference type="STRING" id="642492.Clole_3739"/>
<dbReference type="AlphaFoldDB" id="F2JHS8"/>
<dbReference type="HOGENOM" id="CLU_158563_2_1_9"/>
<name>F2JHS8_CELLD</name>
<dbReference type="NCBIfam" id="TIGR03930">
    <property type="entry name" value="WXG100_ESAT6"/>
    <property type="match status" value="1"/>
</dbReference>
<sequence>MAQMTFSVGQAKTMSTKLKSEAKKVDGIKSNLDKDIKDVNSYWKGDSQDAFNAQYTKFAPSLVELSKLVTDIGTQLGKIADIKEQTEKKIAASFK</sequence>
<dbReference type="InterPro" id="IPR036689">
    <property type="entry name" value="ESAT-6-like_sf"/>
</dbReference>
<dbReference type="EMBL" id="CP002582">
    <property type="protein sequence ID" value="ADZ85420.1"/>
    <property type="molecule type" value="Genomic_DNA"/>
</dbReference>
<gene>
    <name evidence="2" type="ordered locus">Clole_3739</name>
    <name evidence="3" type="ordered locus">Clole_3757</name>
</gene>
<evidence type="ECO:0000313" key="2">
    <source>
        <dbReference type="EMBL" id="ADZ85420.1"/>
    </source>
</evidence>
<dbReference type="InterPro" id="IPR010310">
    <property type="entry name" value="T7SS_ESAT-6-like"/>
</dbReference>
<dbReference type="Proteomes" id="UP000008467">
    <property type="component" value="Chromosome"/>
</dbReference>
<dbReference type="EMBL" id="CP002582">
    <property type="protein sequence ID" value="ADZ85437.1"/>
    <property type="molecule type" value="Genomic_DNA"/>
</dbReference>
<dbReference type="SUPFAM" id="SSF140453">
    <property type="entry name" value="EsxAB dimer-like"/>
    <property type="match status" value="1"/>
</dbReference>
<dbReference type="KEGG" id="cle:Clole_3739"/>
<protein>
    <recommendedName>
        <fullName evidence="1">ESAT-6-like protein</fullName>
    </recommendedName>
</protein>
<proteinExistence type="inferred from homology"/>
<dbReference type="RefSeq" id="WP_013658696.1">
    <property type="nucleotide sequence ID" value="NC_015275.1"/>
</dbReference>
<dbReference type="Pfam" id="PF06013">
    <property type="entry name" value="WXG100"/>
    <property type="match status" value="1"/>
</dbReference>
<evidence type="ECO:0000313" key="4">
    <source>
        <dbReference type="Proteomes" id="UP000008467"/>
    </source>
</evidence>
<organism evidence="2 4">
    <name type="scientific">Cellulosilyticum lentocellum (strain ATCC 49066 / DSM 5427 / NCIMB 11756 / RHM5)</name>
    <name type="common">Clostridium lentocellum</name>
    <dbReference type="NCBI Taxonomy" id="642492"/>
    <lineage>
        <taxon>Bacteria</taxon>
        <taxon>Bacillati</taxon>
        <taxon>Bacillota</taxon>
        <taxon>Clostridia</taxon>
        <taxon>Lachnospirales</taxon>
        <taxon>Cellulosilyticaceae</taxon>
        <taxon>Cellulosilyticum</taxon>
    </lineage>
</organism>
<comment type="similarity">
    <text evidence="1">Belongs to the WXG100 family.</text>
</comment>
<accession>F2JHS8</accession>
<reference evidence="2 4" key="1">
    <citation type="journal article" date="2011" name="J. Bacteriol.">
        <title>Complete genome sequence of the cellulose-degrading bacterium Cellulosilyticum lentocellum.</title>
        <authorList>
            <consortium name="US DOE Joint Genome Institute"/>
            <person name="Miller D.A."/>
            <person name="Suen G."/>
            <person name="Bruce D."/>
            <person name="Copeland A."/>
            <person name="Cheng J.F."/>
            <person name="Detter C."/>
            <person name="Goodwin L.A."/>
            <person name="Han C.S."/>
            <person name="Hauser L.J."/>
            <person name="Land M.L."/>
            <person name="Lapidus A."/>
            <person name="Lucas S."/>
            <person name="Meincke L."/>
            <person name="Pitluck S."/>
            <person name="Tapia R."/>
            <person name="Teshima H."/>
            <person name="Woyke T."/>
            <person name="Fox B.G."/>
            <person name="Angert E.R."/>
            <person name="Currie C.R."/>
        </authorList>
    </citation>
    <scope>NUCLEOTIDE SEQUENCE [LARGE SCALE GENOMIC DNA]</scope>
    <source>
        <strain evidence="4">ATCC 49066 / DSM 5427 / NCIMB 11756 / RHM5</strain>
        <strain evidence="2">DSM 5427</strain>
    </source>
</reference>
<evidence type="ECO:0000313" key="3">
    <source>
        <dbReference type="EMBL" id="ADZ85437.1"/>
    </source>
</evidence>